<feature type="compositionally biased region" description="Basic and acidic residues" evidence="1">
    <location>
        <begin position="417"/>
        <end position="426"/>
    </location>
</feature>
<gene>
    <name evidence="2" type="ORF">HGMM_F34F02C13</name>
</gene>
<name>H5SIU0_9BACT</name>
<protein>
    <submittedName>
        <fullName evidence="2">Uncharacterized protein</fullName>
    </submittedName>
</protein>
<accession>H5SIU0</accession>
<evidence type="ECO:0000256" key="1">
    <source>
        <dbReference type="SAM" id="MobiDB-lite"/>
    </source>
</evidence>
<feature type="region of interest" description="Disordered" evidence="1">
    <location>
        <begin position="416"/>
        <end position="440"/>
    </location>
</feature>
<organism evidence="2">
    <name type="scientific">uncultured Acidobacteriota bacterium</name>
    <dbReference type="NCBI Taxonomy" id="171953"/>
    <lineage>
        <taxon>Bacteria</taxon>
        <taxon>Pseudomonadati</taxon>
        <taxon>Acidobacteriota</taxon>
        <taxon>environmental samples</taxon>
    </lineage>
</organism>
<dbReference type="AlphaFoldDB" id="H5SIU0"/>
<evidence type="ECO:0000313" key="2">
    <source>
        <dbReference type="EMBL" id="BAL56076.1"/>
    </source>
</evidence>
<sequence>MVRESLDEGITDDTLFFLHELRGRNPQQADRLFEQALQHAIRRVPPNLNELLLLGSYLFTERMQISFSQIAGRPAVNVTPGLFIHEVGSRTLIRRYLDAAFHALSQLVFTPVQRLTPYEIGLTAAAIRQLLPLYERHASEHVPLLIGWLHQLTPRLPEPLRPRGETSPTESEHLTAAVERARKETHPEKRDLLYLRIVYALYTQGNYEAAREVAGELTDSKAKAQVMSLLETATWRERIAQGIEPSDVRSRKLDLVQESLLIVEWAKALLQKGRVDEAKLLLHGHIARVLADDTHHPLRWVALTGPLDTLRRIDVQEALSLLAGLSRALDRPSRSLDPAAPRVEDAPTHVLYLIGIGKHRLPFLLALGEEFDLERVIKEFARHDFEATLAWIHHLRTEDVRASLLIAACQAVLHGRSTGEDSEAPRERKRSGHLTTGPAAARCAEGYRALPPGGDRFASG</sequence>
<dbReference type="EMBL" id="AP011737">
    <property type="protein sequence ID" value="BAL56076.1"/>
    <property type="molecule type" value="Genomic_DNA"/>
</dbReference>
<reference evidence="2" key="2">
    <citation type="journal article" date="2012" name="PLoS ONE">
        <title>A Deeply Branching Thermophilic Bacterium with an Ancient Acetyl-CoA Pathway Dominates a Subsurface Ecosystem.</title>
        <authorList>
            <person name="Takami H."/>
            <person name="Noguchi H."/>
            <person name="Takaki Y."/>
            <person name="Uchiyama I."/>
            <person name="Toyoda A."/>
            <person name="Nishi S."/>
            <person name="Chee G.-J."/>
            <person name="Arai W."/>
            <person name="Nunoura T."/>
            <person name="Itoh T."/>
            <person name="Hattori M."/>
            <person name="Takai K."/>
        </authorList>
    </citation>
    <scope>NUCLEOTIDE SEQUENCE</scope>
</reference>
<reference evidence="2" key="1">
    <citation type="journal article" date="2005" name="Environ. Microbiol.">
        <title>Genetic and functional properties of uncultivated thermophilic crenarchaeotes from a subsurface gold mine as revealed by analysis of genome fragments.</title>
        <authorList>
            <person name="Nunoura T."/>
            <person name="Hirayama H."/>
            <person name="Takami H."/>
            <person name="Oida H."/>
            <person name="Nishi S."/>
            <person name="Shimamura S."/>
            <person name="Suzuki Y."/>
            <person name="Inagaki F."/>
            <person name="Takai K."/>
            <person name="Nealson K.H."/>
            <person name="Horikoshi K."/>
        </authorList>
    </citation>
    <scope>NUCLEOTIDE SEQUENCE</scope>
</reference>
<proteinExistence type="predicted"/>